<dbReference type="GO" id="GO:0009432">
    <property type="term" value="P:SOS response"/>
    <property type="evidence" value="ECO:0007669"/>
    <property type="project" value="TreeGrafter"/>
</dbReference>
<evidence type="ECO:0000256" key="1">
    <source>
        <dbReference type="ARBA" id="ARBA00003618"/>
    </source>
</evidence>
<dbReference type="EMBL" id="BHXQ01000003">
    <property type="protein sequence ID" value="GCC51813.1"/>
    <property type="molecule type" value="Genomic_DNA"/>
</dbReference>
<comment type="function">
    <text evidence="1 9">May be involved in recombinational repair of damaged DNA.</text>
</comment>
<evidence type="ECO:0000256" key="6">
    <source>
        <dbReference type="ARBA" id="ARBA00022840"/>
    </source>
</evidence>
<keyword evidence="4" id="KW-0547">Nucleotide-binding</keyword>
<evidence type="ECO:0000256" key="2">
    <source>
        <dbReference type="ARBA" id="ARBA00009441"/>
    </source>
</evidence>
<protein>
    <recommendedName>
        <fullName evidence="3 9">DNA repair protein RecN</fullName>
    </recommendedName>
    <alternativeName>
        <fullName evidence="8 9">Recombination protein N</fullName>
    </alternativeName>
</protein>
<dbReference type="GO" id="GO:0043590">
    <property type="term" value="C:bacterial nucleoid"/>
    <property type="evidence" value="ECO:0007669"/>
    <property type="project" value="TreeGrafter"/>
</dbReference>
<evidence type="ECO:0000259" key="11">
    <source>
        <dbReference type="Pfam" id="PF02463"/>
    </source>
</evidence>
<reference evidence="12 13" key="1">
    <citation type="submission" date="2018-11" db="EMBL/GenBank/DDBJ databases">
        <title>Chryseotalea sanarue gen. nov., sp., nov., a member of the family Cytophagaceae, isolated from a brackish lake in Hamamatsu Japan.</title>
        <authorList>
            <person name="Maejima Y."/>
            <person name="Iino T."/>
            <person name="Muraguchi Y."/>
            <person name="Fukuda K."/>
            <person name="Ohkuma M."/>
            <person name="Moriuchi R."/>
            <person name="Dohra H."/>
            <person name="Kimbara K."/>
            <person name="Shintani M."/>
        </authorList>
    </citation>
    <scope>NUCLEOTIDE SEQUENCE [LARGE SCALE GENOMIC DNA]</scope>
    <source>
        <strain evidence="12 13">Ys</strain>
    </source>
</reference>
<evidence type="ECO:0000313" key="12">
    <source>
        <dbReference type="EMBL" id="GCC51813.1"/>
    </source>
</evidence>
<dbReference type="GO" id="GO:0006281">
    <property type="term" value="P:DNA repair"/>
    <property type="evidence" value="ECO:0007669"/>
    <property type="project" value="UniProtKB-KW"/>
</dbReference>
<keyword evidence="7 9" id="KW-0234">DNA repair</keyword>
<keyword evidence="5 9" id="KW-0227">DNA damage</keyword>
<dbReference type="RefSeq" id="WP_127122458.1">
    <property type="nucleotide sequence ID" value="NZ_BHXQ01000003.1"/>
</dbReference>
<evidence type="ECO:0000256" key="10">
    <source>
        <dbReference type="SAM" id="Coils"/>
    </source>
</evidence>
<sequence length="550" mass="61544">MLKHLTIKNYALIKELELKPSDSLSVVTGETGAGKSIMLGALGLLMGNRADTKVLWNADEKCVTEAIFDIKGYKLKDVFKSEDLDYDNNTVIRREISPGGKSRAFINDTPVTLEVMKKISSLLLDVHSQHETLLLGQQSFQLALVDAFAENENLRIEYALAWKTYLATKKEYETLKAEAETLKAESDYIRFQLDELVKADLHDLDQAKLESEAKIMEHAEEIKQRFRASLAILQDGEYASRNSISEARSLIQQVNAYAEKYNTLFTRVDSLLIELDDIIDELEREESSIDFDAERAEFVKERINVLYRLLKKHRLNDVAALIALQEELQEKANITDNVDEALANRKKAYEQAEKELKALAKKLSDSRHKVFTALAKEITSPLKELGIPTAVIEFESTSIAPGATGTDKIDILFSANKGISPRPLAQVASGGEFARLMFCIKQVMAEKQAMPTLVLDEIDTGVSGEIALKLGDMMKKMAKKHQLITISHLPQIAAKGDAHFYVYKDNSSSKTISIIKELDEKERIEKIAEMIGGAKPSKTALDSAKELMKL</sequence>
<evidence type="ECO:0000256" key="5">
    <source>
        <dbReference type="ARBA" id="ARBA00022763"/>
    </source>
</evidence>
<feature type="coiled-coil region" evidence="10">
    <location>
        <begin position="324"/>
        <end position="369"/>
    </location>
</feature>
<dbReference type="InterPro" id="IPR027417">
    <property type="entry name" value="P-loop_NTPase"/>
</dbReference>
<dbReference type="InterPro" id="IPR004604">
    <property type="entry name" value="DNA_recomb/repair_RecN"/>
</dbReference>
<organism evidence="12 13">
    <name type="scientific">Chryseotalea sanaruensis</name>
    <dbReference type="NCBI Taxonomy" id="2482724"/>
    <lineage>
        <taxon>Bacteria</taxon>
        <taxon>Pseudomonadati</taxon>
        <taxon>Bacteroidota</taxon>
        <taxon>Cytophagia</taxon>
        <taxon>Cytophagales</taxon>
        <taxon>Chryseotaleaceae</taxon>
        <taxon>Chryseotalea</taxon>
    </lineage>
</organism>
<comment type="similarity">
    <text evidence="2 9">Belongs to the RecN family.</text>
</comment>
<dbReference type="Pfam" id="PF02463">
    <property type="entry name" value="SMC_N"/>
    <property type="match status" value="1"/>
</dbReference>
<evidence type="ECO:0000256" key="9">
    <source>
        <dbReference type="PIRNR" id="PIRNR003128"/>
    </source>
</evidence>
<feature type="domain" description="RecF/RecN/SMC N-terminal" evidence="11">
    <location>
        <begin position="1"/>
        <end position="506"/>
    </location>
</feature>
<dbReference type="SUPFAM" id="SSF52540">
    <property type="entry name" value="P-loop containing nucleoside triphosphate hydrolases"/>
    <property type="match status" value="1"/>
</dbReference>
<evidence type="ECO:0000256" key="3">
    <source>
        <dbReference type="ARBA" id="ARBA00021315"/>
    </source>
</evidence>
<dbReference type="PIRSF" id="PIRSF003128">
    <property type="entry name" value="RecN"/>
    <property type="match status" value="1"/>
</dbReference>
<evidence type="ECO:0000256" key="8">
    <source>
        <dbReference type="ARBA" id="ARBA00033408"/>
    </source>
</evidence>
<evidence type="ECO:0000313" key="13">
    <source>
        <dbReference type="Proteomes" id="UP000288227"/>
    </source>
</evidence>
<dbReference type="GO" id="GO:0006310">
    <property type="term" value="P:DNA recombination"/>
    <property type="evidence" value="ECO:0007669"/>
    <property type="project" value="InterPro"/>
</dbReference>
<keyword evidence="6" id="KW-0067">ATP-binding</keyword>
<accession>A0A401UA73</accession>
<dbReference type="InterPro" id="IPR003395">
    <property type="entry name" value="RecF/RecN/SMC_N"/>
</dbReference>
<dbReference type="PANTHER" id="PTHR11059">
    <property type="entry name" value="DNA REPAIR PROTEIN RECN"/>
    <property type="match status" value="1"/>
</dbReference>
<evidence type="ECO:0000256" key="7">
    <source>
        <dbReference type="ARBA" id="ARBA00023204"/>
    </source>
</evidence>
<dbReference type="NCBIfam" id="TIGR00634">
    <property type="entry name" value="recN"/>
    <property type="match status" value="1"/>
</dbReference>
<name>A0A401UA73_9BACT</name>
<dbReference type="GO" id="GO:0005524">
    <property type="term" value="F:ATP binding"/>
    <property type="evidence" value="ECO:0007669"/>
    <property type="project" value="UniProtKB-KW"/>
</dbReference>
<dbReference type="AlphaFoldDB" id="A0A401UA73"/>
<keyword evidence="10" id="KW-0175">Coiled coil</keyword>
<gene>
    <name evidence="12" type="primary">recN</name>
    <name evidence="12" type="ORF">SanaruYs_20420</name>
</gene>
<evidence type="ECO:0000256" key="4">
    <source>
        <dbReference type="ARBA" id="ARBA00022741"/>
    </source>
</evidence>
<dbReference type="Proteomes" id="UP000288227">
    <property type="component" value="Unassembled WGS sequence"/>
</dbReference>
<keyword evidence="13" id="KW-1185">Reference proteome</keyword>
<dbReference type="OrthoDB" id="9806954at2"/>
<proteinExistence type="inferred from homology"/>
<dbReference type="PANTHER" id="PTHR11059:SF0">
    <property type="entry name" value="DNA REPAIR PROTEIN RECN"/>
    <property type="match status" value="1"/>
</dbReference>
<dbReference type="CDD" id="cd03241">
    <property type="entry name" value="ABC_RecN"/>
    <property type="match status" value="2"/>
</dbReference>
<dbReference type="Gene3D" id="3.40.50.300">
    <property type="entry name" value="P-loop containing nucleotide triphosphate hydrolases"/>
    <property type="match status" value="2"/>
</dbReference>
<comment type="caution">
    <text evidence="12">The sequence shown here is derived from an EMBL/GenBank/DDBJ whole genome shotgun (WGS) entry which is preliminary data.</text>
</comment>